<feature type="compositionally biased region" description="Pro residues" evidence="2">
    <location>
        <begin position="210"/>
        <end position="219"/>
    </location>
</feature>
<keyword evidence="1" id="KW-0808">Transferase</keyword>
<evidence type="ECO:0000256" key="1">
    <source>
        <dbReference type="ARBA" id="ARBA00022679"/>
    </source>
</evidence>
<dbReference type="HOGENOM" id="CLU_055597_1_2_11"/>
<dbReference type="Proteomes" id="UP000000849">
    <property type="component" value="Chromosome"/>
</dbReference>
<dbReference type="Gene3D" id="3.90.550.10">
    <property type="entry name" value="Spore Coat Polysaccharide Biosynthesis Protein SpsA, Chain A"/>
    <property type="match status" value="1"/>
</dbReference>
<dbReference type="InterPro" id="IPR029044">
    <property type="entry name" value="Nucleotide-diphossugar_trans"/>
</dbReference>
<dbReference type="OrthoDB" id="4408226at2"/>
<feature type="domain" description="MobA-like NTP transferase" evidence="3">
    <location>
        <begin position="11"/>
        <end position="158"/>
    </location>
</feature>
<dbReference type="PANTHER" id="PTHR19136">
    <property type="entry name" value="MOLYBDENUM COFACTOR GUANYLYLTRANSFERASE"/>
    <property type="match status" value="1"/>
</dbReference>
<organism evidence="4 5">
    <name type="scientific">Cellulomonas flavigena (strain ATCC 482 / DSM 20109 / BCRC 11376 / JCM 18109 / NBRC 3775 / NCIMB 8073 / NRS 134)</name>
    <dbReference type="NCBI Taxonomy" id="446466"/>
    <lineage>
        <taxon>Bacteria</taxon>
        <taxon>Bacillati</taxon>
        <taxon>Actinomycetota</taxon>
        <taxon>Actinomycetes</taxon>
        <taxon>Micrococcales</taxon>
        <taxon>Cellulomonadaceae</taxon>
        <taxon>Cellulomonas</taxon>
    </lineage>
</organism>
<protein>
    <submittedName>
        <fullName evidence="4">Putative molybdopterin-guanine dinucleotide biosynthesis protein</fullName>
    </submittedName>
</protein>
<evidence type="ECO:0000259" key="3">
    <source>
        <dbReference type="Pfam" id="PF12804"/>
    </source>
</evidence>
<dbReference type="PANTHER" id="PTHR19136:SF81">
    <property type="entry name" value="MOLYBDENUM COFACTOR GUANYLYLTRANSFERASE"/>
    <property type="match status" value="1"/>
</dbReference>
<keyword evidence="5" id="KW-1185">Reference proteome</keyword>
<evidence type="ECO:0000313" key="4">
    <source>
        <dbReference type="EMBL" id="ADG74645.1"/>
    </source>
</evidence>
<reference evidence="4 5" key="1">
    <citation type="journal article" date="2010" name="Stand. Genomic Sci.">
        <title>Complete genome sequence of Cellulomonas flavigena type strain (134).</title>
        <authorList>
            <person name="Abt B."/>
            <person name="Foster B."/>
            <person name="Lapidus A."/>
            <person name="Clum A."/>
            <person name="Sun H."/>
            <person name="Pukall R."/>
            <person name="Lucas S."/>
            <person name="Glavina Del Rio T."/>
            <person name="Nolan M."/>
            <person name="Tice H."/>
            <person name="Cheng J.F."/>
            <person name="Pitluck S."/>
            <person name="Liolios K."/>
            <person name="Ivanova N."/>
            <person name="Mavromatis K."/>
            <person name="Ovchinnikova G."/>
            <person name="Pati A."/>
            <person name="Goodwin L."/>
            <person name="Chen A."/>
            <person name="Palaniappan K."/>
            <person name="Land M."/>
            <person name="Hauser L."/>
            <person name="Chang Y.J."/>
            <person name="Jeffries C.D."/>
            <person name="Rohde M."/>
            <person name="Goker M."/>
            <person name="Woyke T."/>
            <person name="Bristow J."/>
            <person name="Eisen J.A."/>
            <person name="Markowitz V."/>
            <person name="Hugenholtz P."/>
            <person name="Kyrpides N.C."/>
            <person name="Klenk H.P."/>
        </authorList>
    </citation>
    <scope>NUCLEOTIDE SEQUENCE [LARGE SCALE GENOMIC DNA]</scope>
    <source>
        <strain evidence="5">ATCC 482 / DSM 20109 / BCRC 11376 / JCM 18109 / NBRC 3775 / NCIMB 8073 / NRS 134</strain>
    </source>
</reference>
<evidence type="ECO:0000256" key="2">
    <source>
        <dbReference type="SAM" id="MobiDB-lite"/>
    </source>
</evidence>
<evidence type="ECO:0000313" key="5">
    <source>
        <dbReference type="Proteomes" id="UP000000849"/>
    </source>
</evidence>
<feature type="compositionally biased region" description="Basic and acidic residues" evidence="2">
    <location>
        <begin position="188"/>
        <end position="205"/>
    </location>
</feature>
<dbReference type="KEGG" id="cfl:Cfla_1748"/>
<dbReference type="GO" id="GO:0016779">
    <property type="term" value="F:nucleotidyltransferase activity"/>
    <property type="evidence" value="ECO:0007669"/>
    <property type="project" value="UniProtKB-ARBA"/>
</dbReference>
<dbReference type="STRING" id="446466.Cfla_1748"/>
<dbReference type="InterPro" id="IPR025877">
    <property type="entry name" value="MobA-like_NTP_Trfase"/>
</dbReference>
<dbReference type="eggNOG" id="COG0746">
    <property type="taxonomic scope" value="Bacteria"/>
</dbReference>
<dbReference type="AlphaFoldDB" id="D5UEI5"/>
<dbReference type="Pfam" id="PF12804">
    <property type="entry name" value="NTP_transf_3"/>
    <property type="match status" value="1"/>
</dbReference>
<feature type="region of interest" description="Disordered" evidence="2">
    <location>
        <begin position="188"/>
        <end position="219"/>
    </location>
</feature>
<accession>D5UEI5</accession>
<sequence length="219" mass="22499">MAVVALAPAFVVVLAGGTSRRLGGVDKTALDVGGRPVLVRLLDDLAGLPLVVVGPRQDVGRDVLWTREDPPLGGPLAATAAGVATGLSEHPDARVVVLVAGDQPFAGTAVASLRTALGPDVDAALGAGPDGRPQPLLAAYRLAAVRERLVGDTHGRPVRDLVRGLRTVTVPVAPGTALDVDDAADLETARRLARQDPARRPRTADRPTLPLSPPQGPAR</sequence>
<proteinExistence type="predicted"/>
<gene>
    <name evidence="4" type="ordered locus">Cfla_1748</name>
</gene>
<dbReference type="SUPFAM" id="SSF53448">
    <property type="entry name" value="Nucleotide-diphospho-sugar transferases"/>
    <property type="match status" value="1"/>
</dbReference>
<dbReference type="EMBL" id="CP001964">
    <property type="protein sequence ID" value="ADG74645.1"/>
    <property type="molecule type" value="Genomic_DNA"/>
</dbReference>
<name>D5UEI5_CELFN</name>